<feature type="region of interest" description="Disordered" evidence="1">
    <location>
        <begin position="194"/>
        <end position="213"/>
    </location>
</feature>
<organism evidence="2 3">
    <name type="scientific">Folsomia candida</name>
    <name type="common">Springtail</name>
    <dbReference type="NCBI Taxonomy" id="158441"/>
    <lineage>
        <taxon>Eukaryota</taxon>
        <taxon>Metazoa</taxon>
        <taxon>Ecdysozoa</taxon>
        <taxon>Arthropoda</taxon>
        <taxon>Hexapoda</taxon>
        <taxon>Collembola</taxon>
        <taxon>Entomobryomorpha</taxon>
        <taxon>Isotomoidea</taxon>
        <taxon>Isotomidae</taxon>
        <taxon>Proisotominae</taxon>
        <taxon>Folsomia</taxon>
    </lineage>
</organism>
<gene>
    <name evidence="2" type="ORF">Fcan01_14950</name>
</gene>
<dbReference type="EMBL" id="LNIX01000009">
    <property type="protein sequence ID" value="OXA50407.1"/>
    <property type="molecule type" value="Genomic_DNA"/>
</dbReference>
<comment type="caution">
    <text evidence="2">The sequence shown here is derived from an EMBL/GenBank/DDBJ whole genome shotgun (WGS) entry which is preliminary data.</text>
</comment>
<keyword evidence="3" id="KW-1185">Reference proteome</keyword>
<protein>
    <submittedName>
        <fullName evidence="2">Uncharacterized protein</fullName>
    </submittedName>
</protein>
<dbReference type="OrthoDB" id="10050353at2759"/>
<feature type="compositionally biased region" description="Acidic residues" evidence="1">
    <location>
        <begin position="194"/>
        <end position="210"/>
    </location>
</feature>
<name>A0A226E0B2_FOLCA</name>
<sequence length="429" mass="47766">MAVIEFEIDADQDSPPIAVPTSGGNLYQEYLATPWLEEHYDPSNFQSRLHRPIRHVKVSRALSGDGYKPCYLFASILPKHVGTGEKTNVNKNLARMIRYRGKRKGDDCGHIIAAQLGGKMVEFNLFPQDKRINRGIYGLNKWWRKGVEKIILAWLTLPKNVKPCVEFEIILYYEDPEYLDRPTRGKFLITMKMDDDDDDDDEEEDDDDEDTVLHPTLKGELLNELELAEEDVRESVYERINWTKFSKHFGNCYSLYRKFLKELFKATIELGKIPVKTPTPIKPPTPIPAPAPSPRGSNTPFSWWDIVPVVGSVRNIVQGVEDAEDGNALGATSNVALGLGGLILDVISLGTLSSVGRSIAKEGGKQVLKEGGKQIAKEGAKDLAKEGGKQMGKIATRTVVKEVVKDVAVITCRAAAAAKFATYVLQRPV</sequence>
<accession>A0A226E0B2</accession>
<evidence type="ECO:0000256" key="1">
    <source>
        <dbReference type="SAM" id="MobiDB-lite"/>
    </source>
</evidence>
<reference evidence="2 3" key="1">
    <citation type="submission" date="2015-12" db="EMBL/GenBank/DDBJ databases">
        <title>The genome of Folsomia candida.</title>
        <authorList>
            <person name="Faddeeva A."/>
            <person name="Derks M.F."/>
            <person name="Anvar Y."/>
            <person name="Smit S."/>
            <person name="Van Straalen N."/>
            <person name="Roelofs D."/>
        </authorList>
    </citation>
    <scope>NUCLEOTIDE SEQUENCE [LARGE SCALE GENOMIC DNA]</scope>
    <source>
        <strain evidence="2 3">VU population</strain>
        <tissue evidence="2">Whole body</tissue>
    </source>
</reference>
<proteinExistence type="predicted"/>
<evidence type="ECO:0000313" key="3">
    <source>
        <dbReference type="Proteomes" id="UP000198287"/>
    </source>
</evidence>
<dbReference type="Proteomes" id="UP000198287">
    <property type="component" value="Unassembled WGS sequence"/>
</dbReference>
<evidence type="ECO:0000313" key="2">
    <source>
        <dbReference type="EMBL" id="OXA50407.1"/>
    </source>
</evidence>
<dbReference type="AlphaFoldDB" id="A0A226E0B2"/>